<dbReference type="EMBL" id="JBELQA010000006">
    <property type="protein sequence ID" value="MFL9831468.1"/>
    <property type="molecule type" value="Genomic_DNA"/>
</dbReference>
<reference evidence="1 2" key="1">
    <citation type="submission" date="2024-06" db="EMBL/GenBank/DDBJ databases">
        <authorList>
            <person name="Kaempfer P."/>
            <person name="Viver T."/>
        </authorList>
    </citation>
    <scope>NUCLEOTIDE SEQUENCE [LARGE SCALE GENOMIC DNA]</scope>
    <source>
        <strain evidence="1 2">ST-87</strain>
    </source>
</reference>
<name>A0ABW8XWF1_9FLAO</name>
<gene>
    <name evidence="1" type="ORF">ABS764_11480</name>
</gene>
<proteinExistence type="predicted"/>
<organism evidence="1 2">
    <name type="scientific">Flavobacterium plantiphilum</name>
    <dbReference type="NCBI Taxonomy" id="3163297"/>
    <lineage>
        <taxon>Bacteria</taxon>
        <taxon>Pseudomonadati</taxon>
        <taxon>Bacteroidota</taxon>
        <taxon>Flavobacteriia</taxon>
        <taxon>Flavobacteriales</taxon>
        <taxon>Flavobacteriaceae</taxon>
        <taxon>Flavobacterium</taxon>
    </lineage>
</organism>
<keyword evidence="2" id="KW-1185">Reference proteome</keyword>
<protein>
    <submittedName>
        <fullName evidence="1">Uncharacterized protein</fullName>
    </submittedName>
</protein>
<dbReference type="Proteomes" id="UP001629260">
    <property type="component" value="Unassembled WGS sequence"/>
</dbReference>
<accession>A0ABW8XWF1</accession>
<sequence>MRKILLLTALLFGINSFGQETNPVLDQATTDFKKLESDFTPNNQELLKKEEELKVLLEEISKNQDPNLTKNLNTKLSEIQELRTKLNKTYESYQSYKTYFLDKGLTVEQINTIFKPEYKISEPLTNIIDEPKVYQYYGNDLILEEVKLTGNKKTDDILKAVLSQKSEAYLGDIIIPKENQEFSFYVKKNDVKTELNWKTIKSKISWATIQSNLEKESDKFIPAGKKYKFKSVSFEICDGFFVDIKVFVLDEKGSKYLFENKVPVSILRYSTYAPNQFLVFKYPVNQKENIVIKEFENLRIRLSDILMYVSKAGYNYIPNDVVYDFPKKNEQGDFHNKESSVKYEIKEDTSLQNVVELRAYTDFFRIIWRCS</sequence>
<dbReference type="RefSeq" id="WP_408081940.1">
    <property type="nucleotide sequence ID" value="NZ_JBELQA010000006.1"/>
</dbReference>
<comment type="caution">
    <text evidence="1">The sequence shown here is derived from an EMBL/GenBank/DDBJ whole genome shotgun (WGS) entry which is preliminary data.</text>
</comment>
<evidence type="ECO:0000313" key="1">
    <source>
        <dbReference type="EMBL" id="MFL9831468.1"/>
    </source>
</evidence>
<evidence type="ECO:0000313" key="2">
    <source>
        <dbReference type="Proteomes" id="UP001629260"/>
    </source>
</evidence>